<accession>A0A0V0UBK3</accession>
<protein>
    <submittedName>
        <fullName evidence="1">Uncharacterized protein</fullName>
    </submittedName>
</protein>
<keyword evidence="2" id="KW-1185">Reference proteome</keyword>
<evidence type="ECO:0000313" key="2">
    <source>
        <dbReference type="Proteomes" id="UP000055048"/>
    </source>
</evidence>
<name>A0A0V0UBK3_9BILA</name>
<comment type="caution">
    <text evidence="1">The sequence shown here is derived from an EMBL/GenBank/DDBJ whole genome shotgun (WGS) entry which is preliminary data.</text>
</comment>
<dbReference type="EMBL" id="JYDJ01000036">
    <property type="protein sequence ID" value="KRX47955.1"/>
    <property type="molecule type" value="Genomic_DNA"/>
</dbReference>
<gene>
    <name evidence="1" type="ORF">T05_5931</name>
</gene>
<reference evidence="1 2" key="1">
    <citation type="submission" date="2015-01" db="EMBL/GenBank/DDBJ databases">
        <title>Evolution of Trichinella species and genotypes.</title>
        <authorList>
            <person name="Korhonen P.K."/>
            <person name="Edoardo P."/>
            <person name="Giuseppe L.R."/>
            <person name="Gasser R.B."/>
        </authorList>
    </citation>
    <scope>NUCLEOTIDE SEQUENCE [LARGE SCALE GENOMIC DNA]</scope>
    <source>
        <strain evidence="1">ISS417</strain>
    </source>
</reference>
<organism evidence="1 2">
    <name type="scientific">Trichinella murrelli</name>
    <dbReference type="NCBI Taxonomy" id="144512"/>
    <lineage>
        <taxon>Eukaryota</taxon>
        <taxon>Metazoa</taxon>
        <taxon>Ecdysozoa</taxon>
        <taxon>Nematoda</taxon>
        <taxon>Enoplea</taxon>
        <taxon>Dorylaimia</taxon>
        <taxon>Trichinellida</taxon>
        <taxon>Trichinellidae</taxon>
        <taxon>Trichinella</taxon>
    </lineage>
</organism>
<proteinExistence type="predicted"/>
<dbReference type="Proteomes" id="UP000055048">
    <property type="component" value="Unassembled WGS sequence"/>
</dbReference>
<sequence length="144" mass="16690">MFSDESDNRNPSNYEGVEEITHHWKEDLLGNSMRLHIRIGTGTVDKLFYKILDNVVGSSRFHQLFSRVSYGFLSTFILHNMGRTPFVISRHVVFSGESDNRNPSNYEGVEESKYNLQFLLKQIVSKLIQSSALEVFEVLRIFKL</sequence>
<dbReference type="AlphaFoldDB" id="A0A0V0UBK3"/>
<evidence type="ECO:0000313" key="1">
    <source>
        <dbReference type="EMBL" id="KRX47955.1"/>
    </source>
</evidence>